<accession>A0A1M5V0G6</accession>
<reference evidence="2" key="1">
    <citation type="submission" date="2016-11" db="EMBL/GenBank/DDBJ databases">
        <authorList>
            <person name="Varghese N."/>
            <person name="Submissions S."/>
        </authorList>
    </citation>
    <scope>NUCLEOTIDE SEQUENCE [LARGE SCALE GENOMIC DNA]</scope>
    <source>
        <strain evidence="2">DSM 13643</strain>
    </source>
</reference>
<dbReference type="Pfam" id="PF02585">
    <property type="entry name" value="PIG-L"/>
    <property type="match status" value="1"/>
</dbReference>
<evidence type="ECO:0000313" key="2">
    <source>
        <dbReference type="Proteomes" id="UP000183967"/>
    </source>
</evidence>
<proteinExistence type="predicted"/>
<dbReference type="InterPro" id="IPR024078">
    <property type="entry name" value="LmbE-like_dom_sf"/>
</dbReference>
<gene>
    <name evidence="1" type="ORF">SAMN02745135_01671</name>
</gene>
<dbReference type="SUPFAM" id="SSF102588">
    <property type="entry name" value="LmbE-like"/>
    <property type="match status" value="1"/>
</dbReference>
<dbReference type="PANTHER" id="PTHR12993:SF11">
    <property type="entry name" value="N-ACETYLGLUCOSAMINYL-PHOSPHATIDYLINOSITOL DE-N-ACETYLASE"/>
    <property type="match status" value="1"/>
</dbReference>
<dbReference type="Proteomes" id="UP000183967">
    <property type="component" value="Unassembled WGS sequence"/>
</dbReference>
<sequence length="315" mass="36212">MKGIIKQLLNYPMKIANSIFLYFYYKLSKKGRYEVKEVLNQSTQRVVILAPHVDDESIGAGAALLKHARSGDEITCVYITDGSACSTDFSRDTIIAARKEEAEKVKEFIGLKEIIFLDEQDGNVSSNQNLVNKIYEILYRINPDVIYVPFIIDGHTDHVETTKSLLYALEQYNTDFSNIYLYEVNCPIIPNIINIINILDVELFKQKKELLNQFKSQSVMDFDVFLLLNRMERLLNGKCYGAEVFIKTDVKKLKAICKELENEGFKPEQFRQLSSRYNLLISLIKSYSLKKKYSKIVHKIINQGQKGVASLGKNY</sequence>
<evidence type="ECO:0000313" key="1">
    <source>
        <dbReference type="EMBL" id="SHH68578.1"/>
    </source>
</evidence>
<dbReference type="PANTHER" id="PTHR12993">
    <property type="entry name" value="N-ACETYLGLUCOSAMINYL-PHOSPHATIDYLINOSITOL DE-N-ACETYLASE-RELATED"/>
    <property type="match status" value="1"/>
</dbReference>
<name>A0A1M5V0G6_9FIRM</name>
<dbReference type="EMBL" id="FQXO01000045">
    <property type="protein sequence ID" value="SHH68578.1"/>
    <property type="molecule type" value="Genomic_DNA"/>
</dbReference>
<dbReference type="Gene3D" id="3.40.50.10320">
    <property type="entry name" value="LmbE-like"/>
    <property type="match status" value="1"/>
</dbReference>
<dbReference type="GO" id="GO:0016811">
    <property type="term" value="F:hydrolase activity, acting on carbon-nitrogen (but not peptide) bonds, in linear amides"/>
    <property type="evidence" value="ECO:0007669"/>
    <property type="project" value="TreeGrafter"/>
</dbReference>
<protein>
    <submittedName>
        <fullName evidence="1">N-acetylglucosaminyl deacetylase, LmbE family</fullName>
    </submittedName>
</protein>
<keyword evidence="2" id="KW-1185">Reference proteome</keyword>
<dbReference type="AlphaFoldDB" id="A0A1M5V0G6"/>
<dbReference type="InterPro" id="IPR003737">
    <property type="entry name" value="GlcNAc_PI_deacetylase-related"/>
</dbReference>
<dbReference type="RefSeq" id="WP_073196899.1">
    <property type="nucleotide sequence ID" value="NZ_FQXO01000045.1"/>
</dbReference>
<dbReference type="OrthoDB" id="9815144at2"/>
<organism evidence="1 2">
    <name type="scientific">Caloranaerobacter azorensis DSM 13643</name>
    <dbReference type="NCBI Taxonomy" id="1121264"/>
    <lineage>
        <taxon>Bacteria</taxon>
        <taxon>Bacillati</taxon>
        <taxon>Bacillota</taxon>
        <taxon>Tissierellia</taxon>
        <taxon>Tissierellales</taxon>
        <taxon>Thermohalobacteraceae</taxon>
        <taxon>Caloranaerobacter</taxon>
    </lineage>
</organism>